<gene>
    <name evidence="3" type="ORF">SCOCK_80047</name>
</gene>
<dbReference type="CDD" id="cd16936">
    <property type="entry name" value="HATPase_RsbW-like"/>
    <property type="match status" value="1"/>
</dbReference>
<dbReference type="InterPro" id="IPR050267">
    <property type="entry name" value="Anti-sigma-factor_SerPK"/>
</dbReference>
<evidence type="ECO:0000313" key="3">
    <source>
        <dbReference type="EMBL" id="CAG6398892.1"/>
    </source>
</evidence>
<keyword evidence="1" id="KW-0723">Serine/threonine-protein kinase</keyword>
<keyword evidence="4" id="KW-1185">Reference proteome</keyword>
<reference evidence="3" key="1">
    <citation type="submission" date="2021-05" db="EMBL/GenBank/DDBJ databases">
        <authorList>
            <person name="Arsene-Ploetze F."/>
        </authorList>
    </citation>
    <scope>NUCLEOTIDE SEQUENCE</scope>
    <source>
        <strain evidence="3">DSM 42138</strain>
    </source>
</reference>
<keyword evidence="1" id="KW-0418">Kinase</keyword>
<name>A0A9W4GVS2_9ACTN</name>
<dbReference type="GO" id="GO:0004674">
    <property type="term" value="F:protein serine/threonine kinase activity"/>
    <property type="evidence" value="ECO:0007669"/>
    <property type="project" value="UniProtKB-KW"/>
</dbReference>
<dbReference type="Gene3D" id="3.30.565.10">
    <property type="entry name" value="Histidine kinase-like ATPase, C-terminal domain"/>
    <property type="match status" value="1"/>
</dbReference>
<dbReference type="InterPro" id="IPR003594">
    <property type="entry name" value="HATPase_dom"/>
</dbReference>
<proteinExistence type="predicted"/>
<dbReference type="Proteomes" id="UP001152519">
    <property type="component" value="Unassembled WGS sequence"/>
</dbReference>
<dbReference type="InterPro" id="IPR036890">
    <property type="entry name" value="HATPase_C_sf"/>
</dbReference>
<accession>A0A9W4GVS2</accession>
<evidence type="ECO:0000256" key="1">
    <source>
        <dbReference type="ARBA" id="ARBA00022527"/>
    </source>
</evidence>
<evidence type="ECO:0000313" key="4">
    <source>
        <dbReference type="Proteomes" id="UP001152519"/>
    </source>
</evidence>
<dbReference type="AlphaFoldDB" id="A0A9W4GVS2"/>
<feature type="domain" description="Histidine kinase/HSP90-like ATPase" evidence="2">
    <location>
        <begin position="21"/>
        <end position="130"/>
    </location>
</feature>
<comment type="caution">
    <text evidence="3">The sequence shown here is derived from an EMBL/GenBank/DDBJ whole genome shotgun (WGS) entry which is preliminary data.</text>
</comment>
<dbReference type="RefSeq" id="WP_251500865.1">
    <property type="nucleotide sequence ID" value="NZ_CAJSLV010000114.1"/>
</dbReference>
<sequence>MTQNSFLVAEPVVDQDRHPAAAARRTVAQALDGVAGHTERARADAELVVSELVSNAVRHGGGLVALRVGVTPDGTGLRLEIEDASGRLPQARRVLGEDPCRAGGFGWPIVLRLATSVQVDELPGGKRIQVVLPLT</sequence>
<dbReference type="PANTHER" id="PTHR35526:SF3">
    <property type="entry name" value="ANTI-SIGMA-F FACTOR RSBW"/>
    <property type="match status" value="1"/>
</dbReference>
<dbReference type="Pfam" id="PF13581">
    <property type="entry name" value="HATPase_c_2"/>
    <property type="match status" value="1"/>
</dbReference>
<evidence type="ECO:0000259" key="2">
    <source>
        <dbReference type="Pfam" id="PF13581"/>
    </source>
</evidence>
<organism evidence="3 4">
    <name type="scientific">Actinacidiphila cocklensis</name>
    <dbReference type="NCBI Taxonomy" id="887465"/>
    <lineage>
        <taxon>Bacteria</taxon>
        <taxon>Bacillati</taxon>
        <taxon>Actinomycetota</taxon>
        <taxon>Actinomycetes</taxon>
        <taxon>Kitasatosporales</taxon>
        <taxon>Streptomycetaceae</taxon>
        <taxon>Actinacidiphila</taxon>
    </lineage>
</organism>
<keyword evidence="1" id="KW-0808">Transferase</keyword>
<protein>
    <submittedName>
        <fullName evidence="3">Anti-sigma regulatory factor (Ser/Thr protein kinase)</fullName>
    </submittedName>
</protein>
<dbReference type="SUPFAM" id="SSF55874">
    <property type="entry name" value="ATPase domain of HSP90 chaperone/DNA topoisomerase II/histidine kinase"/>
    <property type="match status" value="1"/>
</dbReference>
<dbReference type="PANTHER" id="PTHR35526">
    <property type="entry name" value="ANTI-SIGMA-F FACTOR RSBW-RELATED"/>
    <property type="match status" value="1"/>
</dbReference>
<dbReference type="EMBL" id="CAJSLV010000114">
    <property type="protein sequence ID" value="CAG6398892.1"/>
    <property type="molecule type" value="Genomic_DNA"/>
</dbReference>